<dbReference type="Pfam" id="PF13589">
    <property type="entry name" value="HATPase_c_3"/>
    <property type="match status" value="1"/>
</dbReference>
<dbReference type="SUPFAM" id="SSF118116">
    <property type="entry name" value="DNA mismatch repair protein MutL"/>
    <property type="match status" value="1"/>
</dbReference>
<dbReference type="PANTHER" id="PTHR10073:SF47">
    <property type="entry name" value="DNA MISMATCH REPAIR PROTEIN MLH3"/>
    <property type="match status" value="1"/>
</dbReference>
<dbReference type="GeneID" id="118417722"/>
<feature type="region of interest" description="Disordered" evidence="3">
    <location>
        <begin position="498"/>
        <end position="517"/>
    </location>
</feature>
<feature type="compositionally biased region" description="Basic and acidic residues" evidence="3">
    <location>
        <begin position="702"/>
        <end position="714"/>
    </location>
</feature>
<keyword evidence="2" id="KW-0227">DNA damage</keyword>
<dbReference type="OrthoDB" id="429932at2759"/>
<dbReference type="CDD" id="cd03486">
    <property type="entry name" value="MutL_Trans_MLH3"/>
    <property type="match status" value="1"/>
</dbReference>
<feature type="compositionally biased region" description="Polar residues" evidence="3">
    <location>
        <begin position="1105"/>
        <end position="1116"/>
    </location>
</feature>
<feature type="compositionally biased region" description="Basic and acidic residues" evidence="3">
    <location>
        <begin position="796"/>
        <end position="812"/>
    </location>
</feature>
<dbReference type="GO" id="GO:0032300">
    <property type="term" value="C:mismatch repair complex"/>
    <property type="evidence" value="ECO:0000318"/>
    <property type="project" value="GO_Central"/>
</dbReference>
<dbReference type="InterPro" id="IPR020568">
    <property type="entry name" value="Ribosomal_Su5_D2-typ_SF"/>
</dbReference>
<feature type="compositionally biased region" description="Polar residues" evidence="3">
    <location>
        <begin position="292"/>
        <end position="303"/>
    </location>
</feature>
<feature type="compositionally biased region" description="Low complexity" evidence="3">
    <location>
        <begin position="815"/>
        <end position="827"/>
    </location>
</feature>
<feature type="region of interest" description="Disordered" evidence="3">
    <location>
        <begin position="1105"/>
        <end position="1124"/>
    </location>
</feature>
<dbReference type="NCBIfam" id="TIGR00585">
    <property type="entry name" value="mutl"/>
    <property type="match status" value="1"/>
</dbReference>
<dbReference type="GO" id="GO:0016887">
    <property type="term" value="F:ATP hydrolysis activity"/>
    <property type="evidence" value="ECO:0000318"/>
    <property type="project" value="GO_Central"/>
</dbReference>
<dbReference type="RefSeq" id="XP_035679292.1">
    <property type="nucleotide sequence ID" value="XM_035823399.1"/>
</dbReference>
<feature type="region of interest" description="Disordered" evidence="3">
    <location>
        <begin position="694"/>
        <end position="714"/>
    </location>
</feature>
<dbReference type="InterPro" id="IPR042120">
    <property type="entry name" value="MutL_C_dimsub"/>
</dbReference>
<gene>
    <name evidence="7" type="primary">LOC118417722</name>
</gene>
<dbReference type="InterPro" id="IPR002099">
    <property type="entry name" value="MutL/Mlh/PMS"/>
</dbReference>
<dbReference type="GO" id="GO:0140664">
    <property type="term" value="F:ATP-dependent DNA damage sensor activity"/>
    <property type="evidence" value="ECO:0007669"/>
    <property type="project" value="InterPro"/>
</dbReference>
<keyword evidence="6" id="KW-1185">Reference proteome</keyword>
<dbReference type="InterPro" id="IPR042121">
    <property type="entry name" value="MutL_C_regsub"/>
</dbReference>
<evidence type="ECO:0000256" key="2">
    <source>
        <dbReference type="ARBA" id="ARBA00022763"/>
    </source>
</evidence>
<dbReference type="GO" id="GO:0006298">
    <property type="term" value="P:mismatch repair"/>
    <property type="evidence" value="ECO:0000318"/>
    <property type="project" value="GO_Central"/>
</dbReference>
<dbReference type="OMA" id="CADLIRC"/>
<dbReference type="Proteomes" id="UP000001554">
    <property type="component" value="Chromosome 1"/>
</dbReference>
<comment type="similarity">
    <text evidence="1">Belongs to the DNA mismatch repair MutL/HexB family.</text>
</comment>
<evidence type="ECO:0000313" key="6">
    <source>
        <dbReference type="Proteomes" id="UP000001554"/>
    </source>
</evidence>
<dbReference type="Gene3D" id="3.30.1540.20">
    <property type="entry name" value="MutL, C-terminal domain, dimerisation subdomain"/>
    <property type="match status" value="1"/>
</dbReference>
<proteinExistence type="inferred from homology"/>
<dbReference type="Gene3D" id="3.30.565.10">
    <property type="entry name" value="Histidine kinase-like ATPase, C-terminal domain"/>
    <property type="match status" value="1"/>
</dbReference>
<organism evidence="6 7">
    <name type="scientific">Branchiostoma floridae</name>
    <name type="common">Florida lancelet</name>
    <name type="synonym">Amphioxus</name>
    <dbReference type="NCBI Taxonomy" id="7739"/>
    <lineage>
        <taxon>Eukaryota</taxon>
        <taxon>Metazoa</taxon>
        <taxon>Chordata</taxon>
        <taxon>Cephalochordata</taxon>
        <taxon>Leptocardii</taxon>
        <taxon>Amphioxiformes</taxon>
        <taxon>Branchiostomatidae</taxon>
        <taxon>Branchiostoma</taxon>
    </lineage>
</organism>
<sequence>MIRTLDPSVRAQLRSGVSVPSVAQCVEELVLNSLDAAATCVAVRIDLENFWIQVVDNGHGIPKDQLSIVGDRYATSKCHTVTDLESLSFFGYRGEALASIAQVCAVLEIESRHKASTKVSTKVFRHGKVVSIFESKAHRPTYGTTVTVHNVFHNLPVRQKFVSVSLERERIRERVAAIALIHPGVSFTLRNENVGGKYLQTHKTNSLVSCFGSLFGTKKSMSLREASHQHEQFKISGYISREGHRNKDLQFLYINNRLILRTKVHKFLNLLLSKSTVINRRAGQWEPRTPTVRDNSATDASSPGKQRDYYGMFVLNISCPLSEYDISLDPAKTLVEFKEWEALLTCVQDMVQKFLKKKNLTISLDLNVGEHMGSLLQDEEITTREASTGKAGTVGAEIQTVTNNSDVDYGEGISTLSSNAILHSKTVSRLSHMQPGSTCHTEELGLVDDAIYEEGIWKASVEESHQLSKSVNIEQLSQEDKNLLPREYKQNSIHADIESHAQSPTSARVESKGVEVASKETTGIDDTMDDTFDYGPSVSQGCFNESLSTSNFLNNSFLLENDIQPLIVNTDMESSTIGSVPVPDFSGHQFQTVADSNEHDNRQKEEFVHCSSNQVITSPLKQLFTSIKATRSNPNFKESRTVSRSELNDSGVELSDEGKAPEKTSLSKFSNTSKITLSGKKQLSLSSKLSKMANISTDDDTDHARPSPVDLRKDTLSQVDPRPQQKYHLRLGNAKDGISNCTRNGNNDQSGLVALDRAKPMSSLGLFKMSQAELGRTLQCPGDTDKSYESNATKGILKDDRRPVSDMKDDGSCHSGSRVVRSTTTSTCPGNVSPSICINRSSCKSSPAISLKRSYSQLSLQKLSKRVRLFSGDATLQKYLSTGHQSKEQKVSSDTQSNIMKKEGKTEQKSKLAVFKAPHVKRVTIENVNDNLPRVHKEVTTESSLNHESSEKNMRNLVIDCKHVSGDKYSVPCRVDNQATVKRTFVTSDNLLQTPSRVLLQKAYQCDGGLKSQEGHKAESPLPPLSGQTEQIKLPYPASHTESAHVAMGWQGVNEVTYESHGGRHHLVDTTGSMLCNPGESVDVKEKMKTGTKDLRHETLDLMNTPSEQGMKNSLAHSVPSHDKGLDLQHCRSLSSDETDTFVFSPKATFKNVTMESVFSSEKFQEETTEVLHSVYNLQGVNRDSCGGMGVDSAGSCRAEKEKLKDDGNNTKLDHGCEQIVPGSHESIDLTCQPAEYGSEDFSKEAIGDSLHYRPLCKDRQCDQMSGVDNPNPDGAQIAVRAVTTRQHNDSSPDVTATSSAECHSKVEMVRDDIMVENCSRDGLGNRTDMKTIGDTVEKDCTTHQEERSCEMSSEHEHIQKLVELHNTEEKLCKTKVADSDFANTTKQCNLEHCDPPSCGVGFRKVNAVWAKQFDQACGVEVYINLMTGHTQLDCPEDDKVDIGASSSVNVSMAARGQKKWKGTVHPFLTHNATPFLPRAKRPCTRDTDIVATSSTQNALGQMLAAHLEEQEEEEGSGVKWRDRVPTEQDESDNEESVAQLWNSWENPVFSRTERSILNVAGGTGGTARVRTVIQPYRFSRDMLDSIQIIGQVDNKFIACMMKYSDHNFTTSSVPNLLVLIDQHAAHERVRLERLHDDLYEVDPGSPHQRLKFSHVIPPLEVPLPAEELRLLQAYKSAFERLGLNFSTDTNKMNTATVSSLPCCVVEREYNERKRGRLAVAVELVESLIKEHLELLKTTDGAGATLPPTLHRILNSQACHGAIKFGDPLEEADCADLIRCLSKCNLPFQCAHGRPSIIPIIDLASPLQMEEQPQECSRPNLWKLKHDITLEGNNIPT</sequence>
<dbReference type="Pfam" id="PF08676">
    <property type="entry name" value="MutL_C"/>
    <property type="match status" value="1"/>
</dbReference>
<dbReference type="CDD" id="cd16926">
    <property type="entry name" value="HATPase_MutL-MLH-PMS-like"/>
    <property type="match status" value="1"/>
</dbReference>
<accession>A0A9J7MSF6</accession>
<dbReference type="PANTHER" id="PTHR10073">
    <property type="entry name" value="DNA MISMATCH REPAIR PROTEIN MLH, PMS, MUTL"/>
    <property type="match status" value="1"/>
</dbReference>
<dbReference type="SUPFAM" id="SSF55874">
    <property type="entry name" value="ATPase domain of HSP90 chaperone/DNA topoisomerase II/histidine kinase"/>
    <property type="match status" value="1"/>
</dbReference>
<dbReference type="InterPro" id="IPR038973">
    <property type="entry name" value="MutL/Mlh/Pms-like"/>
</dbReference>
<feature type="region of interest" description="Disordered" evidence="3">
    <location>
        <begin position="780"/>
        <end position="831"/>
    </location>
</feature>
<evidence type="ECO:0000259" key="5">
    <source>
        <dbReference type="SMART" id="SM01340"/>
    </source>
</evidence>
<dbReference type="GO" id="GO:0030983">
    <property type="term" value="F:mismatched DNA binding"/>
    <property type="evidence" value="ECO:0007669"/>
    <property type="project" value="InterPro"/>
</dbReference>
<feature type="compositionally biased region" description="Basic and acidic residues" evidence="3">
    <location>
        <begin position="637"/>
        <end position="647"/>
    </location>
</feature>
<dbReference type="InterPro" id="IPR014790">
    <property type="entry name" value="MutL_C"/>
</dbReference>
<dbReference type="Gene3D" id="3.30.1370.100">
    <property type="entry name" value="MutL, C-terminal domain, regulatory subdomain"/>
    <property type="match status" value="1"/>
</dbReference>
<dbReference type="InterPro" id="IPR014721">
    <property type="entry name" value="Ribsml_uS5_D2-typ_fold_subgr"/>
</dbReference>
<feature type="domain" description="MutL C-terminal dimerisation" evidence="4">
    <location>
        <begin position="1589"/>
        <end position="1769"/>
    </location>
</feature>
<protein>
    <submittedName>
        <fullName evidence="7">Uncharacterized protein LOC118417722</fullName>
    </submittedName>
</protein>
<dbReference type="Gene3D" id="3.30.230.10">
    <property type="match status" value="1"/>
</dbReference>
<evidence type="ECO:0000256" key="1">
    <source>
        <dbReference type="ARBA" id="ARBA00006082"/>
    </source>
</evidence>
<dbReference type="SUPFAM" id="SSF54211">
    <property type="entry name" value="Ribosomal protein S5 domain 2-like"/>
    <property type="match status" value="1"/>
</dbReference>
<reference evidence="6" key="2">
    <citation type="journal article" date="2020" name="Nat. Ecol. Evol.">
        <title>Deeply conserved synteny resolves early events in vertebrate evolution.</title>
        <authorList>
            <person name="Simakov O."/>
            <person name="Marletaz F."/>
            <person name="Yue J.X."/>
            <person name="O'Connell B."/>
            <person name="Jenkins J."/>
            <person name="Brandt A."/>
            <person name="Calef R."/>
            <person name="Tung C.H."/>
            <person name="Huang T.K."/>
            <person name="Schmutz J."/>
            <person name="Satoh N."/>
            <person name="Yu J.K."/>
            <person name="Putnam N.H."/>
            <person name="Green R.E."/>
            <person name="Rokhsar D.S."/>
        </authorList>
    </citation>
    <scope>NUCLEOTIDE SEQUENCE [LARGE SCALE GENOMIC DNA]</scope>
    <source>
        <strain evidence="6">S238N-H82</strain>
    </source>
</reference>
<feature type="region of interest" description="Disordered" evidence="3">
    <location>
        <begin position="881"/>
        <end position="905"/>
    </location>
</feature>
<dbReference type="InterPro" id="IPR037198">
    <property type="entry name" value="MutL_C_sf"/>
</dbReference>
<evidence type="ECO:0000313" key="7">
    <source>
        <dbReference type="RefSeq" id="XP_035679292.1"/>
    </source>
</evidence>
<reference evidence="7" key="3">
    <citation type="submission" date="2025-08" db="UniProtKB">
        <authorList>
            <consortium name="RefSeq"/>
        </authorList>
    </citation>
    <scope>IDENTIFICATION</scope>
</reference>
<evidence type="ECO:0000259" key="4">
    <source>
        <dbReference type="SMART" id="SM00853"/>
    </source>
</evidence>
<feature type="domain" description="DNA mismatch repair protein S5" evidence="5">
    <location>
        <begin position="211"/>
        <end position="356"/>
    </location>
</feature>
<dbReference type="InterPro" id="IPR036890">
    <property type="entry name" value="HATPase_C_sf"/>
</dbReference>
<dbReference type="InterPro" id="IPR013507">
    <property type="entry name" value="DNA_mismatch_S5_2-like"/>
</dbReference>
<dbReference type="KEGG" id="bfo:118417722"/>
<evidence type="ECO:0000256" key="3">
    <source>
        <dbReference type="SAM" id="MobiDB-lite"/>
    </source>
</evidence>
<name>A0A9J7MSF6_BRAFL</name>
<feature type="region of interest" description="Disordered" evidence="3">
    <location>
        <begin position="634"/>
        <end position="667"/>
    </location>
</feature>
<reference evidence="7" key="1">
    <citation type="journal article" date="2016" name="Genome Biol. Evol.">
        <title>Conserved non-coding elements in the most distant genera of cephalochordates: the Goldilocks principle.</title>
        <authorList>
            <person name="Yue J.X."/>
            <person name="Kozmikova I."/>
            <person name="Ono H."/>
            <person name="Nossa C.W."/>
            <person name="Kozmik Z."/>
            <person name="Putnam N.H."/>
            <person name="Yu J.K."/>
            <person name="Holland L.Z."/>
        </authorList>
    </citation>
    <scope>NUCLEOTIDE SEQUENCE</scope>
</reference>
<feature type="region of interest" description="Disordered" evidence="3">
    <location>
        <begin position="1511"/>
        <end position="1536"/>
    </location>
</feature>
<dbReference type="GO" id="GO:0005524">
    <property type="term" value="F:ATP binding"/>
    <property type="evidence" value="ECO:0007669"/>
    <property type="project" value="InterPro"/>
</dbReference>
<feature type="region of interest" description="Disordered" evidence="3">
    <location>
        <begin position="283"/>
        <end position="303"/>
    </location>
</feature>
<dbReference type="SMART" id="SM00853">
    <property type="entry name" value="MutL_C"/>
    <property type="match status" value="1"/>
</dbReference>
<dbReference type="SMART" id="SM01340">
    <property type="entry name" value="DNA_mis_repair"/>
    <property type="match status" value="1"/>
</dbReference>